<keyword evidence="1" id="KW-1133">Transmembrane helix</keyword>
<evidence type="ECO:0000313" key="4">
    <source>
        <dbReference type="Proteomes" id="UP000717752"/>
    </source>
</evidence>
<evidence type="ECO:0000259" key="2">
    <source>
        <dbReference type="Pfam" id="PF18153"/>
    </source>
</evidence>
<dbReference type="Pfam" id="PF18153">
    <property type="entry name" value="Cap15_CD_rec"/>
    <property type="match status" value="1"/>
</dbReference>
<name>A0ABS7GQP2_9HYPH</name>
<evidence type="ECO:0000313" key="3">
    <source>
        <dbReference type="EMBL" id="MBW9052267.1"/>
    </source>
</evidence>
<sequence length="197" mass="22577">MLHLWPLSKILSAAFIFVGGVAVFVATHSSGASTYEILTQVFRICGVLSTLTIIALGAAWRWVPHFQKSIFPYLGGRWTGQVYFQGEYGEETRGVTLDVIHTAFLIKLVLRSEESISHTLAVQPSKSDMDDYKLYYVYENKRKEGRSKGSRVYRGVAILRVELDQGELHGDYFTETHRSGRLILGGRRRNNWWVFWR</sequence>
<dbReference type="InterPro" id="IPR041208">
    <property type="entry name" value="Cap15"/>
</dbReference>
<dbReference type="Proteomes" id="UP000717752">
    <property type="component" value="Unassembled WGS sequence"/>
</dbReference>
<keyword evidence="1" id="KW-0472">Membrane</keyword>
<keyword evidence="1" id="KW-0812">Transmembrane</keyword>
<comment type="caution">
    <text evidence="3">The sequence shown here is derived from an EMBL/GenBank/DDBJ whole genome shotgun (WGS) entry which is preliminary data.</text>
</comment>
<accession>A0ABS7GQP2</accession>
<evidence type="ECO:0000256" key="1">
    <source>
        <dbReference type="SAM" id="Phobius"/>
    </source>
</evidence>
<feature type="domain" description="CD-NTase-associated protein 15" evidence="2">
    <location>
        <begin position="71"/>
        <end position="179"/>
    </location>
</feature>
<dbReference type="RefSeq" id="WP_220333706.1">
    <property type="nucleotide sequence ID" value="NZ_JAEUAK010000002.1"/>
</dbReference>
<proteinExistence type="predicted"/>
<organism evidence="3 4">
    <name type="scientific">Rhizobium mesosinicum</name>
    <dbReference type="NCBI Taxonomy" id="335017"/>
    <lineage>
        <taxon>Bacteria</taxon>
        <taxon>Pseudomonadati</taxon>
        <taxon>Pseudomonadota</taxon>
        <taxon>Alphaproteobacteria</taxon>
        <taxon>Hyphomicrobiales</taxon>
        <taxon>Rhizobiaceae</taxon>
        <taxon>Rhizobium/Agrobacterium group</taxon>
        <taxon>Rhizobium</taxon>
    </lineage>
</organism>
<gene>
    <name evidence="3" type="ORF">JNB85_07530</name>
</gene>
<protein>
    <recommendedName>
        <fullName evidence="2">CD-NTase-associated protein 15 domain-containing protein</fullName>
    </recommendedName>
</protein>
<reference evidence="3 4" key="1">
    <citation type="journal article" date="2021" name="MBio">
        <title>Poor Competitiveness of Bradyrhizobium in Pigeon Pea Root Colonization in Indian Soils.</title>
        <authorList>
            <person name="Chalasani D."/>
            <person name="Basu A."/>
            <person name="Pullabhotla S.V.S.R.N."/>
            <person name="Jorrin B."/>
            <person name="Neal A.L."/>
            <person name="Poole P.S."/>
            <person name="Podile A.R."/>
            <person name="Tkacz A."/>
        </authorList>
    </citation>
    <scope>NUCLEOTIDE SEQUENCE [LARGE SCALE GENOMIC DNA]</scope>
    <source>
        <strain evidence="3 4">HU56</strain>
    </source>
</reference>
<keyword evidence="4" id="KW-1185">Reference proteome</keyword>
<dbReference type="EMBL" id="JAEUAK010000002">
    <property type="protein sequence ID" value="MBW9052267.1"/>
    <property type="molecule type" value="Genomic_DNA"/>
</dbReference>
<feature type="transmembrane region" description="Helical" evidence="1">
    <location>
        <begin position="41"/>
        <end position="63"/>
    </location>
</feature>